<dbReference type="STRING" id="282199.GCA_001049735_01098"/>
<dbReference type="InterPro" id="IPR040079">
    <property type="entry name" value="Glutathione_S-Trfase"/>
</dbReference>
<gene>
    <name evidence="3" type="ORF">NIG5292_01099</name>
</gene>
<dbReference type="Pfam" id="PF13417">
    <property type="entry name" value="GST_N_3"/>
    <property type="match status" value="1"/>
</dbReference>
<dbReference type="PANTHER" id="PTHR43968:SF6">
    <property type="entry name" value="GLUTATHIONE S-TRANSFERASE OMEGA"/>
    <property type="match status" value="1"/>
</dbReference>
<dbReference type="PANTHER" id="PTHR43968">
    <property type="match status" value="1"/>
</dbReference>
<dbReference type="InterPro" id="IPR050983">
    <property type="entry name" value="GST_Omega/HSP26"/>
</dbReference>
<dbReference type="PROSITE" id="PS50404">
    <property type="entry name" value="GST_NTER"/>
    <property type="match status" value="1"/>
</dbReference>
<organism evidence="3 4">
    <name type="scientific">Nereida ignava</name>
    <dbReference type="NCBI Taxonomy" id="282199"/>
    <lineage>
        <taxon>Bacteria</taxon>
        <taxon>Pseudomonadati</taxon>
        <taxon>Pseudomonadota</taxon>
        <taxon>Alphaproteobacteria</taxon>
        <taxon>Rhodobacterales</taxon>
        <taxon>Roseobacteraceae</taxon>
        <taxon>Nereida</taxon>
    </lineage>
</organism>
<dbReference type="InterPro" id="IPR004045">
    <property type="entry name" value="Glutathione_S-Trfase_N"/>
</dbReference>
<evidence type="ECO:0000259" key="1">
    <source>
        <dbReference type="PROSITE" id="PS50404"/>
    </source>
</evidence>
<dbReference type="OrthoDB" id="9813092at2"/>
<reference evidence="3 4" key="1">
    <citation type="submission" date="2015-04" db="EMBL/GenBank/DDBJ databases">
        <authorList>
            <person name="Syromyatnikov M.Y."/>
            <person name="Popov V.N."/>
        </authorList>
    </citation>
    <scope>NUCLEOTIDE SEQUENCE [LARGE SCALE GENOMIC DNA]</scope>
    <source>
        <strain evidence="3 4">CECT 5292</strain>
    </source>
</reference>
<dbReference type="SUPFAM" id="SSF52833">
    <property type="entry name" value="Thioredoxin-like"/>
    <property type="match status" value="1"/>
</dbReference>
<sequence>MTPILYSFRRCPYAMRARLAITLSQTRVELREIILRDKPAAMLAASPKGTVPVLVIGDEVIEESLDIMKWALADHPLGALSDKDAELIALNDGPFKSALDRTKYATRFPGTDPNAEREKGCAFIATLEARLSGPWLGGDTASLVDYAILPFIRQFANTDATWFAEQPYPRVQKWLGDFLASPLFQSIMNKYERWDELSPSEPVYFPSNP</sequence>
<evidence type="ECO:0000313" key="3">
    <source>
        <dbReference type="EMBL" id="CRK75057.1"/>
    </source>
</evidence>
<feature type="domain" description="GST N-terminal" evidence="1">
    <location>
        <begin position="1"/>
        <end position="79"/>
    </location>
</feature>
<feature type="domain" description="GST C-terminal" evidence="2">
    <location>
        <begin position="66"/>
        <end position="209"/>
    </location>
</feature>
<dbReference type="RefSeq" id="WP_048598471.1">
    <property type="nucleotide sequence ID" value="NZ_CBFHGK010000012.1"/>
</dbReference>
<dbReference type="CDD" id="cd03196">
    <property type="entry name" value="GST_C_5"/>
    <property type="match status" value="1"/>
</dbReference>
<dbReference type="InterPro" id="IPR036282">
    <property type="entry name" value="Glutathione-S-Trfase_C_sf"/>
</dbReference>
<dbReference type="PROSITE" id="PS51354">
    <property type="entry name" value="GLUTAREDOXIN_2"/>
    <property type="match status" value="1"/>
</dbReference>
<evidence type="ECO:0000313" key="4">
    <source>
        <dbReference type="Proteomes" id="UP000048949"/>
    </source>
</evidence>
<dbReference type="PROSITE" id="PS50405">
    <property type="entry name" value="GST_CTER"/>
    <property type="match status" value="1"/>
</dbReference>
<dbReference type="CDD" id="cd03060">
    <property type="entry name" value="GST_N_Omega_like"/>
    <property type="match status" value="1"/>
</dbReference>
<dbReference type="Gene3D" id="1.20.1050.10">
    <property type="match status" value="1"/>
</dbReference>
<name>A0A0U1NK17_9RHOB</name>
<dbReference type="InterPro" id="IPR036249">
    <property type="entry name" value="Thioredoxin-like_sf"/>
</dbReference>
<evidence type="ECO:0000259" key="2">
    <source>
        <dbReference type="PROSITE" id="PS50405"/>
    </source>
</evidence>
<protein>
    <submittedName>
        <fullName evidence="3">Glutaredoxin 2</fullName>
    </submittedName>
</protein>
<dbReference type="EMBL" id="CVQV01000005">
    <property type="protein sequence ID" value="CRK75057.1"/>
    <property type="molecule type" value="Genomic_DNA"/>
</dbReference>
<dbReference type="SUPFAM" id="SSF47616">
    <property type="entry name" value="GST C-terminal domain-like"/>
    <property type="match status" value="1"/>
</dbReference>
<dbReference type="Gene3D" id="3.40.30.10">
    <property type="entry name" value="Glutaredoxin"/>
    <property type="match status" value="1"/>
</dbReference>
<dbReference type="Pfam" id="PF13410">
    <property type="entry name" value="GST_C_2"/>
    <property type="match status" value="1"/>
</dbReference>
<keyword evidence="4" id="KW-1185">Reference proteome</keyword>
<dbReference type="GO" id="GO:0005737">
    <property type="term" value="C:cytoplasm"/>
    <property type="evidence" value="ECO:0007669"/>
    <property type="project" value="TreeGrafter"/>
</dbReference>
<dbReference type="AlphaFoldDB" id="A0A0U1NK17"/>
<dbReference type="InterPro" id="IPR010987">
    <property type="entry name" value="Glutathione-S-Trfase_C-like"/>
</dbReference>
<dbReference type="SFLD" id="SFLDS00019">
    <property type="entry name" value="Glutathione_Transferase_(cytos"/>
    <property type="match status" value="1"/>
</dbReference>
<proteinExistence type="predicted"/>
<accession>A0A0U1NK17</accession>
<dbReference type="Proteomes" id="UP000048949">
    <property type="component" value="Unassembled WGS sequence"/>
</dbReference>